<accession>A0A087B581</accession>
<dbReference type="OrthoDB" id="3266092at2"/>
<evidence type="ECO:0000256" key="1">
    <source>
        <dbReference type="SAM" id="SignalP"/>
    </source>
</evidence>
<protein>
    <recommendedName>
        <fullName evidence="2">DUF8094 domain-containing protein</fullName>
    </recommendedName>
</protein>
<feature type="signal peptide" evidence="1">
    <location>
        <begin position="1"/>
        <end position="24"/>
    </location>
</feature>
<dbReference type="AlphaFoldDB" id="A0A087B581"/>
<sequence>MTRRPLSILVAGLLAAGMAVSFGACEGTVPQVSAPTSDGSPTPDLSEAQEETIRTDLLKTIEDCNSQKDPTGLEQAMTGPELQIRTSELLVAQKTGKLDAKTAIPTDISQTVIPTDSGWPRSVFTITETTEDQQSKRLLVFTQGDARENYKLWGLTRLFQGVSMPKFTVPQIGSAMGHEEDAGLVMTPKEAVARYADVLQNGDQSQYAGDFDGDYFREELAKLSATVQEGMERNKGTQSQTFSPVEGQMQIMRTADGGDLVVAQIDSVWTRTAGEGRESQPASDAEKALFDGKATSTMKATYVNVIALYVPSEKSGLKVTAVGAERQVVKVEAV</sequence>
<evidence type="ECO:0000313" key="3">
    <source>
        <dbReference type="EMBL" id="KFI66181.1"/>
    </source>
</evidence>
<comment type="caution">
    <text evidence="3">The sequence shown here is derived from an EMBL/GenBank/DDBJ whole genome shotgun (WGS) entry which is preliminary data.</text>
</comment>
<keyword evidence="4" id="KW-1185">Reference proteome</keyword>
<dbReference type="STRING" id="1688.BCUN_0688"/>
<dbReference type="PROSITE" id="PS51257">
    <property type="entry name" value="PROKAR_LIPOPROTEIN"/>
    <property type="match status" value="1"/>
</dbReference>
<dbReference type="eggNOG" id="ENOG502ZCCY">
    <property type="taxonomic scope" value="Bacteria"/>
</dbReference>
<reference evidence="3 4" key="1">
    <citation type="submission" date="2014-03" db="EMBL/GenBank/DDBJ databases">
        <title>Genomics of Bifidobacteria.</title>
        <authorList>
            <person name="Ventura M."/>
            <person name="Milani C."/>
            <person name="Lugli G.A."/>
        </authorList>
    </citation>
    <scope>NUCLEOTIDE SEQUENCE [LARGE SCALE GENOMIC DNA]</scope>
    <source>
        <strain evidence="3 4">LMG 10738</strain>
    </source>
</reference>
<evidence type="ECO:0000259" key="2">
    <source>
        <dbReference type="Pfam" id="PF26366"/>
    </source>
</evidence>
<keyword evidence="1" id="KW-0732">Signal</keyword>
<proteinExistence type="predicted"/>
<feature type="domain" description="DUF8094" evidence="2">
    <location>
        <begin position="43"/>
        <end position="330"/>
    </location>
</feature>
<evidence type="ECO:0000313" key="4">
    <source>
        <dbReference type="Proteomes" id="UP000029067"/>
    </source>
</evidence>
<dbReference type="InterPro" id="IPR058407">
    <property type="entry name" value="DUF8094"/>
</dbReference>
<organism evidence="3 4">
    <name type="scientific">Bifidobacterium cuniculi</name>
    <dbReference type="NCBI Taxonomy" id="1688"/>
    <lineage>
        <taxon>Bacteria</taxon>
        <taxon>Bacillati</taxon>
        <taxon>Actinomycetota</taxon>
        <taxon>Actinomycetes</taxon>
        <taxon>Bifidobacteriales</taxon>
        <taxon>Bifidobacteriaceae</taxon>
        <taxon>Bifidobacterium</taxon>
    </lineage>
</organism>
<name>A0A087B581_9BIFI</name>
<gene>
    <name evidence="3" type="ORF">BCUN_0688</name>
</gene>
<dbReference type="Proteomes" id="UP000029067">
    <property type="component" value="Unassembled WGS sequence"/>
</dbReference>
<dbReference type="Pfam" id="PF26366">
    <property type="entry name" value="DUF8094"/>
    <property type="match status" value="1"/>
</dbReference>
<feature type="chain" id="PRO_5039111059" description="DUF8094 domain-containing protein" evidence="1">
    <location>
        <begin position="25"/>
        <end position="334"/>
    </location>
</feature>
<dbReference type="EMBL" id="JGYV01000001">
    <property type="protein sequence ID" value="KFI66181.1"/>
    <property type="molecule type" value="Genomic_DNA"/>
</dbReference>
<dbReference type="RefSeq" id="WP_033517851.1">
    <property type="nucleotide sequence ID" value="NZ_JGYV01000001.1"/>
</dbReference>